<dbReference type="EMBL" id="JRKL02002119">
    <property type="protein sequence ID" value="KAF3960375.1"/>
    <property type="molecule type" value="Genomic_DNA"/>
</dbReference>
<dbReference type="OrthoDB" id="1683160at2759"/>
<keyword evidence="2" id="KW-0032">Aminotransferase</keyword>
<name>A0A8J4QWE2_9ROSI</name>
<comment type="caution">
    <text evidence="8">The sequence shown here is derived from an EMBL/GenBank/DDBJ whole genome shotgun (WGS) entry which is preliminary data.</text>
</comment>
<proteinExistence type="predicted"/>
<evidence type="ECO:0000256" key="1">
    <source>
        <dbReference type="ARBA" id="ARBA00001933"/>
    </source>
</evidence>
<gene>
    <name evidence="8" type="ORF">CMV_014904</name>
</gene>
<dbReference type="Proteomes" id="UP000737018">
    <property type="component" value="Unassembled WGS sequence"/>
</dbReference>
<keyword evidence="7" id="KW-0812">Transmembrane</keyword>
<evidence type="ECO:0000256" key="4">
    <source>
        <dbReference type="ARBA" id="ARBA00022679"/>
    </source>
</evidence>
<dbReference type="GO" id="GO:0030170">
    <property type="term" value="F:pyridoxal phosphate binding"/>
    <property type="evidence" value="ECO:0007669"/>
    <property type="project" value="TreeGrafter"/>
</dbReference>
<comment type="cofactor">
    <cofactor evidence="1">
        <name>pyridoxal 5'-phosphate</name>
        <dbReference type="ChEBI" id="CHEBI:597326"/>
    </cofactor>
</comment>
<evidence type="ECO:0000313" key="8">
    <source>
        <dbReference type="EMBL" id="KAF3960375.1"/>
    </source>
</evidence>
<keyword evidence="5" id="KW-0663">Pyridoxal phosphate</keyword>
<dbReference type="GO" id="GO:0004648">
    <property type="term" value="F:O-phospho-L-serine:2-oxoglutarate aminotransferase activity"/>
    <property type="evidence" value="ECO:0007669"/>
    <property type="project" value="InterPro"/>
</dbReference>
<dbReference type="Gene3D" id="3.90.1150.10">
    <property type="entry name" value="Aspartate Aminotransferase, domain 1"/>
    <property type="match status" value="1"/>
</dbReference>
<accession>A0A8J4QWE2</accession>
<keyword evidence="9" id="KW-1185">Reference proteome</keyword>
<reference evidence="8" key="1">
    <citation type="submission" date="2020-03" db="EMBL/GenBank/DDBJ databases">
        <title>Castanea mollissima Vanexum genome sequencing.</title>
        <authorList>
            <person name="Staton M."/>
        </authorList>
    </citation>
    <scope>NUCLEOTIDE SEQUENCE</scope>
    <source>
        <tissue evidence="8">Leaf</tissue>
    </source>
</reference>
<dbReference type="GO" id="GO:0009570">
    <property type="term" value="C:chloroplast stroma"/>
    <property type="evidence" value="ECO:0007669"/>
    <property type="project" value="TreeGrafter"/>
</dbReference>
<dbReference type="InterPro" id="IPR015424">
    <property type="entry name" value="PyrdxlP-dep_Trfase"/>
</dbReference>
<organism evidence="8 9">
    <name type="scientific">Castanea mollissima</name>
    <name type="common">Chinese chestnut</name>
    <dbReference type="NCBI Taxonomy" id="60419"/>
    <lineage>
        <taxon>Eukaryota</taxon>
        <taxon>Viridiplantae</taxon>
        <taxon>Streptophyta</taxon>
        <taxon>Embryophyta</taxon>
        <taxon>Tracheophyta</taxon>
        <taxon>Spermatophyta</taxon>
        <taxon>Magnoliopsida</taxon>
        <taxon>eudicotyledons</taxon>
        <taxon>Gunneridae</taxon>
        <taxon>Pentapetalae</taxon>
        <taxon>rosids</taxon>
        <taxon>fabids</taxon>
        <taxon>Fagales</taxon>
        <taxon>Fagaceae</taxon>
        <taxon>Castanea</taxon>
    </lineage>
</organism>
<dbReference type="SUPFAM" id="SSF53383">
    <property type="entry name" value="PLP-dependent transferases"/>
    <property type="match status" value="1"/>
</dbReference>
<dbReference type="PANTHER" id="PTHR43247">
    <property type="entry name" value="PHOSPHOSERINE AMINOTRANSFERASE"/>
    <property type="match status" value="1"/>
</dbReference>
<evidence type="ECO:0000256" key="2">
    <source>
        <dbReference type="ARBA" id="ARBA00022576"/>
    </source>
</evidence>
<dbReference type="InterPro" id="IPR015422">
    <property type="entry name" value="PyrdxlP-dep_Trfase_small"/>
</dbReference>
<keyword evidence="7" id="KW-0472">Membrane</keyword>
<sequence length="188" mass="21414">MTYLKIFILKLLEQEAMLKSELHNMERVQKREGVDMTYLKNVILKLLETGEVDALLPKNVGPSGVTIVIIKKDLIGNDGIYMCGLAYEDLLDQGGSVEVEKKNKKKAEILYNAYNGSIGFYRFPGEKSVRSLMNVPFTLEKSGLEIEFIKEAAMENMVQLKWHKSVGVCVLLYTMLCFWLALRNRLLS</sequence>
<evidence type="ECO:0000256" key="7">
    <source>
        <dbReference type="SAM" id="Phobius"/>
    </source>
</evidence>
<protein>
    <submittedName>
        <fullName evidence="8">Uncharacterized protein</fullName>
    </submittedName>
</protein>
<keyword evidence="3" id="KW-0028">Amino-acid biosynthesis</keyword>
<dbReference type="PANTHER" id="PTHR43247:SF1">
    <property type="entry name" value="PHOSPHOSERINE AMINOTRANSFERASE"/>
    <property type="match status" value="1"/>
</dbReference>
<evidence type="ECO:0000256" key="3">
    <source>
        <dbReference type="ARBA" id="ARBA00022605"/>
    </source>
</evidence>
<evidence type="ECO:0000313" key="9">
    <source>
        <dbReference type="Proteomes" id="UP000737018"/>
    </source>
</evidence>
<dbReference type="InterPro" id="IPR022278">
    <property type="entry name" value="Pser_aminoTfrase"/>
</dbReference>
<evidence type="ECO:0000256" key="5">
    <source>
        <dbReference type="ARBA" id="ARBA00022898"/>
    </source>
</evidence>
<keyword evidence="4" id="KW-0808">Transferase</keyword>
<dbReference type="GO" id="GO:0006564">
    <property type="term" value="P:L-serine biosynthetic process"/>
    <property type="evidence" value="ECO:0007669"/>
    <property type="project" value="InterPro"/>
</dbReference>
<evidence type="ECO:0000256" key="6">
    <source>
        <dbReference type="ARBA" id="ARBA00029440"/>
    </source>
</evidence>
<feature type="transmembrane region" description="Helical" evidence="7">
    <location>
        <begin position="165"/>
        <end position="182"/>
    </location>
</feature>
<comment type="pathway">
    <text evidence="6">Amino-acid biosynthesis.</text>
</comment>
<dbReference type="AlphaFoldDB" id="A0A8J4QWE2"/>
<keyword evidence="7" id="KW-1133">Transmembrane helix</keyword>